<dbReference type="EMBL" id="AMQM01000830">
    <property type="status" value="NOT_ANNOTATED_CDS"/>
    <property type="molecule type" value="Genomic_DNA"/>
</dbReference>
<proteinExistence type="predicted"/>
<dbReference type="CDD" id="cd00041">
    <property type="entry name" value="CUB"/>
    <property type="match status" value="1"/>
</dbReference>
<dbReference type="RefSeq" id="XP_009019657.1">
    <property type="nucleotide sequence ID" value="XM_009021409.1"/>
</dbReference>
<dbReference type="PROSITE" id="PS01180">
    <property type="entry name" value="CUB"/>
    <property type="match status" value="1"/>
</dbReference>
<dbReference type="KEGG" id="hro:HELRODRAFT_126561"/>
<dbReference type="STRING" id="6412.T1EHA4"/>
<dbReference type="SMART" id="SM00042">
    <property type="entry name" value="CUB"/>
    <property type="match status" value="1"/>
</dbReference>
<evidence type="ECO:0000313" key="4">
    <source>
        <dbReference type="EMBL" id="ESO02249.1"/>
    </source>
</evidence>
<dbReference type="Proteomes" id="UP000015101">
    <property type="component" value="Unassembled WGS sequence"/>
</dbReference>
<evidence type="ECO:0000313" key="5">
    <source>
        <dbReference type="EnsemblMetazoa" id="HelroP126561"/>
    </source>
</evidence>
<dbReference type="OMA" id="NYMIRDR"/>
<dbReference type="AlphaFoldDB" id="T1EHA4"/>
<dbReference type="InParanoid" id="T1EHA4"/>
<evidence type="ECO:0000256" key="1">
    <source>
        <dbReference type="ARBA" id="ARBA00023157"/>
    </source>
</evidence>
<dbReference type="Gene3D" id="2.60.120.290">
    <property type="entry name" value="Spermadhesin, CUB domain"/>
    <property type="match status" value="1"/>
</dbReference>
<keyword evidence="6" id="KW-1185">Reference proteome</keyword>
<comment type="caution">
    <text evidence="2">Lacks conserved residue(s) required for the propagation of feature annotation.</text>
</comment>
<organism evidence="5 6">
    <name type="scientific">Helobdella robusta</name>
    <name type="common">Californian leech</name>
    <dbReference type="NCBI Taxonomy" id="6412"/>
    <lineage>
        <taxon>Eukaryota</taxon>
        <taxon>Metazoa</taxon>
        <taxon>Spiralia</taxon>
        <taxon>Lophotrochozoa</taxon>
        <taxon>Annelida</taxon>
        <taxon>Clitellata</taxon>
        <taxon>Hirudinea</taxon>
        <taxon>Rhynchobdellida</taxon>
        <taxon>Glossiphoniidae</taxon>
        <taxon>Helobdella</taxon>
    </lineage>
</organism>
<dbReference type="HOGENOM" id="CLU_103588_4_1_1"/>
<dbReference type="EMBL" id="KB096742">
    <property type="protein sequence ID" value="ESO02249.1"/>
    <property type="molecule type" value="Genomic_DNA"/>
</dbReference>
<dbReference type="SUPFAM" id="SSF49854">
    <property type="entry name" value="Spermadhesin, CUB domain"/>
    <property type="match status" value="1"/>
</dbReference>
<dbReference type="PANTHER" id="PTHR47537:SF2">
    <property type="entry name" value="CUBILIN"/>
    <property type="match status" value="1"/>
</dbReference>
<evidence type="ECO:0000313" key="6">
    <source>
        <dbReference type="Proteomes" id="UP000015101"/>
    </source>
</evidence>
<gene>
    <name evidence="5" type="primary">20195954</name>
    <name evidence="4" type="ORF">HELRODRAFT_126561</name>
</gene>
<evidence type="ECO:0000256" key="2">
    <source>
        <dbReference type="PROSITE-ProRule" id="PRU00059"/>
    </source>
</evidence>
<accession>T1EHA4</accession>
<reference evidence="6" key="1">
    <citation type="submission" date="2012-12" db="EMBL/GenBank/DDBJ databases">
        <authorList>
            <person name="Hellsten U."/>
            <person name="Grimwood J."/>
            <person name="Chapman J.A."/>
            <person name="Shapiro H."/>
            <person name="Aerts A."/>
            <person name="Otillar R.P."/>
            <person name="Terry A.Y."/>
            <person name="Boore J.L."/>
            <person name="Simakov O."/>
            <person name="Marletaz F."/>
            <person name="Cho S.-J."/>
            <person name="Edsinger-Gonzales E."/>
            <person name="Havlak P."/>
            <person name="Kuo D.-H."/>
            <person name="Larsson T."/>
            <person name="Lv J."/>
            <person name="Arendt D."/>
            <person name="Savage R."/>
            <person name="Osoegawa K."/>
            <person name="de Jong P."/>
            <person name="Lindberg D.R."/>
            <person name="Seaver E.C."/>
            <person name="Weisblat D.A."/>
            <person name="Putnam N.H."/>
            <person name="Grigoriev I.V."/>
            <person name="Rokhsar D.S."/>
        </authorList>
    </citation>
    <scope>NUCLEOTIDE SEQUENCE</scope>
</reference>
<dbReference type="Pfam" id="PF00431">
    <property type="entry name" value="CUB"/>
    <property type="match status" value="1"/>
</dbReference>
<dbReference type="FunFam" id="2.60.120.290:FF:000113">
    <property type="entry name" value="Uncharacterized protein"/>
    <property type="match status" value="1"/>
</dbReference>
<sequence>FTYRSLDSRSGIFHSPNFPHPYPRNLTCHYKFIGRSNEHIVIVFRHVDVEGVMPNCSSDTKSDVIELSNYNYPLADSKHSPLCGLKKESSRNFEKKIYKYESDGNFFRVTFKANDAYEASGFEASYKFYLKDTSSYTNLKESNN</sequence>
<dbReference type="EnsemblMetazoa" id="HelroT126561">
    <property type="protein sequence ID" value="HelroP126561"/>
    <property type="gene ID" value="HelroG126561"/>
</dbReference>
<dbReference type="InterPro" id="IPR000859">
    <property type="entry name" value="CUB_dom"/>
</dbReference>
<name>T1EHA4_HELRO</name>
<dbReference type="InterPro" id="IPR053207">
    <property type="entry name" value="Non-NMDA_GluR_Accessory"/>
</dbReference>
<dbReference type="GeneID" id="20195954"/>
<reference evidence="4 6" key="2">
    <citation type="journal article" date="2013" name="Nature">
        <title>Insights into bilaterian evolution from three spiralian genomes.</title>
        <authorList>
            <person name="Simakov O."/>
            <person name="Marletaz F."/>
            <person name="Cho S.J."/>
            <person name="Edsinger-Gonzales E."/>
            <person name="Havlak P."/>
            <person name="Hellsten U."/>
            <person name="Kuo D.H."/>
            <person name="Larsson T."/>
            <person name="Lv J."/>
            <person name="Arendt D."/>
            <person name="Savage R."/>
            <person name="Osoegawa K."/>
            <person name="de Jong P."/>
            <person name="Grimwood J."/>
            <person name="Chapman J.A."/>
            <person name="Shapiro H."/>
            <person name="Aerts A."/>
            <person name="Otillar R.P."/>
            <person name="Terry A.Y."/>
            <person name="Boore J.L."/>
            <person name="Grigoriev I.V."/>
            <person name="Lindberg D.R."/>
            <person name="Seaver E.C."/>
            <person name="Weisblat D.A."/>
            <person name="Putnam N.H."/>
            <person name="Rokhsar D.S."/>
        </authorList>
    </citation>
    <scope>NUCLEOTIDE SEQUENCE</scope>
</reference>
<dbReference type="OrthoDB" id="6022136at2759"/>
<protein>
    <recommendedName>
        <fullName evidence="3">CUB domain-containing protein</fullName>
    </recommendedName>
</protein>
<feature type="domain" description="CUB" evidence="3">
    <location>
        <begin position="1"/>
        <end position="129"/>
    </location>
</feature>
<dbReference type="PANTHER" id="PTHR47537">
    <property type="entry name" value="CUBILIN"/>
    <property type="match status" value="1"/>
</dbReference>
<evidence type="ECO:0000259" key="3">
    <source>
        <dbReference type="PROSITE" id="PS01180"/>
    </source>
</evidence>
<dbReference type="InterPro" id="IPR035914">
    <property type="entry name" value="Sperma_CUB_dom_sf"/>
</dbReference>
<reference evidence="5" key="3">
    <citation type="submission" date="2015-06" db="UniProtKB">
        <authorList>
            <consortium name="EnsemblMetazoa"/>
        </authorList>
    </citation>
    <scope>IDENTIFICATION</scope>
</reference>
<dbReference type="CTD" id="20195954"/>
<keyword evidence="1" id="KW-1015">Disulfide bond</keyword>